<reference evidence="3" key="1">
    <citation type="submission" date="2025-08" db="UniProtKB">
        <authorList>
            <consortium name="RefSeq"/>
        </authorList>
    </citation>
    <scope>IDENTIFICATION</scope>
</reference>
<evidence type="ECO:0000313" key="3">
    <source>
        <dbReference type="RefSeq" id="XP_033806379.1"/>
    </source>
</evidence>
<proteinExistence type="predicted"/>
<accession>A0A6P8RM32</accession>
<protein>
    <submittedName>
        <fullName evidence="3">Protein CEBPZOS isoform X1</fullName>
    </submittedName>
</protein>
<dbReference type="OrthoDB" id="5804148at2759"/>
<dbReference type="GeneID" id="117363148"/>
<dbReference type="InterPro" id="IPR037764">
    <property type="entry name" value="CEBPZOS"/>
</dbReference>
<dbReference type="KEGG" id="gsh:117363148"/>
<keyword evidence="2" id="KW-1185">Reference proteome</keyword>
<evidence type="ECO:0000313" key="2">
    <source>
        <dbReference type="Proteomes" id="UP000515159"/>
    </source>
</evidence>
<dbReference type="RefSeq" id="XP_033806379.1">
    <property type="nucleotide sequence ID" value="XM_033950488.1"/>
</dbReference>
<gene>
    <name evidence="3" type="primary">CEBPZOS</name>
</gene>
<dbReference type="CTD" id="100505876"/>
<dbReference type="PANTHER" id="PTHR38001">
    <property type="entry name" value="PROTEIN CEBPZOS"/>
    <property type="match status" value="1"/>
</dbReference>
<keyword evidence="1" id="KW-1133">Transmembrane helix</keyword>
<name>A0A6P8RM32_GEOSA</name>
<feature type="transmembrane region" description="Helical" evidence="1">
    <location>
        <begin position="31"/>
        <end position="50"/>
    </location>
</feature>
<dbReference type="Proteomes" id="UP000515159">
    <property type="component" value="Chromosome 6"/>
</dbReference>
<organism evidence="2 3">
    <name type="scientific">Geotrypetes seraphini</name>
    <name type="common">Gaboon caecilian</name>
    <name type="synonym">Caecilia seraphini</name>
    <dbReference type="NCBI Taxonomy" id="260995"/>
    <lineage>
        <taxon>Eukaryota</taxon>
        <taxon>Metazoa</taxon>
        <taxon>Chordata</taxon>
        <taxon>Craniata</taxon>
        <taxon>Vertebrata</taxon>
        <taxon>Euteleostomi</taxon>
        <taxon>Amphibia</taxon>
        <taxon>Gymnophiona</taxon>
        <taxon>Geotrypetes</taxon>
    </lineage>
</organism>
<dbReference type="InParanoid" id="A0A6P8RM32"/>
<keyword evidence="1" id="KW-0812">Transmembrane</keyword>
<evidence type="ECO:0000256" key="1">
    <source>
        <dbReference type="SAM" id="Phobius"/>
    </source>
</evidence>
<dbReference type="PANTHER" id="PTHR38001:SF1">
    <property type="entry name" value="PROTEIN CEBPZOS"/>
    <property type="match status" value="1"/>
</dbReference>
<dbReference type="AlphaFoldDB" id="A0A6P8RM32"/>
<keyword evidence="1" id="KW-0472">Membrane</keyword>
<sequence length="99" mass="11722">MRRTSRQPSPPRAVQEEVEVMLKMEPTARKIFKGILCLEFAGLVGAYYLYHKMESSQDFRHSMNRKWPSILEVFYKSNEWAGMYGIRENDQETWSRSGK</sequence>
<dbReference type="FunCoup" id="A0A6P8RM32">
    <property type="interactions" value="134"/>
</dbReference>